<dbReference type="GO" id="GO:0036064">
    <property type="term" value="C:ciliary basal body"/>
    <property type="evidence" value="ECO:0007669"/>
    <property type="project" value="TreeGrafter"/>
</dbReference>
<reference evidence="2" key="2">
    <citation type="submission" date="2020-02" db="EMBL/GenBank/DDBJ databases">
        <title>Esox lucius (northern pike) genome, fEsoLuc1, primary haplotype.</title>
        <authorList>
            <person name="Myers G."/>
            <person name="Karagic N."/>
            <person name="Meyer A."/>
            <person name="Pippel M."/>
            <person name="Reichard M."/>
            <person name="Winkler S."/>
            <person name="Tracey A."/>
            <person name="Sims Y."/>
            <person name="Howe K."/>
            <person name="Rhie A."/>
            <person name="Formenti G."/>
            <person name="Durbin R."/>
            <person name="Fedrigo O."/>
            <person name="Jarvis E.D."/>
        </authorList>
    </citation>
    <scope>NUCLEOTIDE SEQUENCE [LARGE SCALE GENOMIC DNA]</scope>
</reference>
<protein>
    <recommendedName>
        <fullName evidence="4">Spermatogenesis associated 7</fullName>
    </recommendedName>
</protein>
<feature type="compositionally biased region" description="Polar residues" evidence="1">
    <location>
        <begin position="454"/>
        <end position="472"/>
    </location>
</feature>
<dbReference type="AlphaFoldDB" id="A0A3P8XQH6"/>
<feature type="compositionally biased region" description="Basic and acidic residues" evidence="1">
    <location>
        <begin position="475"/>
        <end position="489"/>
    </location>
</feature>
<dbReference type="InterPro" id="IPR029357">
    <property type="entry name" value="SPATA7"/>
</dbReference>
<dbReference type="GO" id="GO:0120206">
    <property type="term" value="C:photoreceptor distal connecting cilium"/>
    <property type="evidence" value="ECO:0007669"/>
    <property type="project" value="TreeGrafter"/>
</dbReference>
<dbReference type="GO" id="GO:0000226">
    <property type="term" value="P:microtubule cytoskeleton organization"/>
    <property type="evidence" value="ECO:0007669"/>
    <property type="project" value="TreeGrafter"/>
</dbReference>
<dbReference type="GO" id="GO:0045494">
    <property type="term" value="P:photoreceptor cell maintenance"/>
    <property type="evidence" value="ECO:0007669"/>
    <property type="project" value="TreeGrafter"/>
</dbReference>
<dbReference type="Bgee" id="ENSELUG00000006519">
    <property type="expression patterns" value="Expressed in ovary and 9 other cell types or tissues"/>
</dbReference>
<dbReference type="Pfam" id="PF15244">
    <property type="entry name" value="HSD3"/>
    <property type="match status" value="1"/>
</dbReference>
<reference evidence="2" key="3">
    <citation type="submission" date="2025-08" db="UniProtKB">
        <authorList>
            <consortium name="Ensembl"/>
        </authorList>
    </citation>
    <scope>IDENTIFICATION</scope>
</reference>
<dbReference type="PANTHER" id="PTHR14917">
    <property type="entry name" value="SPERMATOGENESIS-ASSOCIATED PROTEIN 7"/>
    <property type="match status" value="1"/>
</dbReference>
<name>A0A3P8XQH6_ESOLU</name>
<dbReference type="STRING" id="8010.ENSELUP00000005513"/>
<feature type="region of interest" description="Disordered" evidence="1">
    <location>
        <begin position="24"/>
        <end position="77"/>
    </location>
</feature>
<evidence type="ECO:0008006" key="4">
    <source>
        <dbReference type="Google" id="ProtNLM"/>
    </source>
</evidence>
<feature type="compositionally biased region" description="Basic and acidic residues" evidence="1">
    <location>
        <begin position="33"/>
        <end position="57"/>
    </location>
</feature>
<evidence type="ECO:0000313" key="2">
    <source>
        <dbReference type="Ensembl" id="ENSELUP00000005513.3"/>
    </source>
</evidence>
<dbReference type="OMA" id="FITEHEW"/>
<organism evidence="2 3">
    <name type="scientific">Esox lucius</name>
    <name type="common">Northern pike</name>
    <dbReference type="NCBI Taxonomy" id="8010"/>
    <lineage>
        <taxon>Eukaryota</taxon>
        <taxon>Metazoa</taxon>
        <taxon>Chordata</taxon>
        <taxon>Craniata</taxon>
        <taxon>Vertebrata</taxon>
        <taxon>Euteleostomi</taxon>
        <taxon>Actinopterygii</taxon>
        <taxon>Neopterygii</taxon>
        <taxon>Teleostei</taxon>
        <taxon>Protacanthopterygii</taxon>
        <taxon>Esociformes</taxon>
        <taxon>Esocidae</taxon>
        <taxon>Esox</taxon>
    </lineage>
</organism>
<evidence type="ECO:0000256" key="1">
    <source>
        <dbReference type="SAM" id="MobiDB-lite"/>
    </source>
</evidence>
<evidence type="ECO:0000313" key="3">
    <source>
        <dbReference type="Proteomes" id="UP000265140"/>
    </source>
</evidence>
<reference evidence="2" key="4">
    <citation type="submission" date="2025-09" db="UniProtKB">
        <authorList>
            <consortium name="Ensembl"/>
        </authorList>
    </citation>
    <scope>IDENTIFICATION</scope>
</reference>
<reference evidence="3" key="1">
    <citation type="journal article" date="2014" name="PLoS ONE">
        <title>The genome and linkage map of the northern pike (Esox lucius): conserved synteny revealed between the salmonid sister group and the Neoteleostei.</title>
        <authorList>
            <person name="Rondeau E.B."/>
            <person name="Minkley D.R."/>
            <person name="Leong J.S."/>
            <person name="Messmer A.M."/>
            <person name="Jantzen J.R."/>
            <person name="von Schalburg K.R."/>
            <person name="Lemon C."/>
            <person name="Bird N.H."/>
            <person name="Koop B.F."/>
        </authorList>
    </citation>
    <scope>NUCLEOTIDE SEQUENCE</scope>
</reference>
<feature type="region of interest" description="Disordered" evidence="1">
    <location>
        <begin position="196"/>
        <end position="246"/>
    </location>
</feature>
<gene>
    <name evidence="2" type="primary">SPATA7</name>
</gene>
<dbReference type="Proteomes" id="UP000265140">
    <property type="component" value="Chromosome 15"/>
</dbReference>
<sequence length="535" mass="60143">MVSHYKKVYSAKAAIDASVPKSMLSSVKYNDQLQRERLRKDASRSERHPQSHPEKSSRAYTRASCPSQNAHSRAGEESTYFDLGSSLISSQRLHTTFQAKQIVYQSQPNGGSRSPSHFLHAASEYSYGSPDCQRQQSSRSCATTGTQGGYKAFQDPVQKTYSGDLIQKHAHRFTQDKPFTPRTLKSDSRSYLSRYRYYTPPRRKPAEDVGRSSLGLTRRETYQGSTQTKDCSSAEWDDPPQRHGTEHEWLDTEDESHALHLSASGRPHKGNNSSSSDLFQSSYRVSPDGMKSPTMKRVSVEEEELLYLEFIADVTNEILSRGLFSDRILERVFERHIDKNKHRLCEDKMRHLLETLHNDMQSPANTPAFSAEPVNGEGTEVDLLHSNLQGLDCLDRGALSETKENNYFFPYSLIKKENDVPLSVTKLLHGSQPESTDSISLPAGSPDDKESAMGHNNNRENVSPSLNENTPLTPEDGHHREIEPIEDSHGGMLVELEDLEKNLSKSLHVSYAPDFPELGVSDNINEAASFSDDEF</sequence>
<dbReference type="PANTHER" id="PTHR14917:SF4">
    <property type="entry name" value="SPERMATOGENESIS-ASSOCIATED 7"/>
    <property type="match status" value="1"/>
</dbReference>
<dbReference type="InParanoid" id="A0A3P8XQH6"/>
<feature type="region of interest" description="Disordered" evidence="1">
    <location>
        <begin position="262"/>
        <end position="296"/>
    </location>
</feature>
<feature type="compositionally biased region" description="Low complexity" evidence="1">
    <location>
        <begin position="273"/>
        <end position="282"/>
    </location>
</feature>
<keyword evidence="3" id="KW-1185">Reference proteome</keyword>
<dbReference type="GO" id="GO:0005930">
    <property type="term" value="C:axoneme"/>
    <property type="evidence" value="ECO:0007669"/>
    <property type="project" value="TreeGrafter"/>
</dbReference>
<proteinExistence type="predicted"/>
<dbReference type="Ensembl" id="ENSELUT00000010536.3">
    <property type="protein sequence ID" value="ENSELUP00000005513.3"/>
    <property type="gene ID" value="ENSELUG00000006519.3"/>
</dbReference>
<accession>A0A3P8XQH6</accession>
<feature type="region of interest" description="Disordered" evidence="1">
    <location>
        <begin position="429"/>
        <end position="492"/>
    </location>
</feature>
<dbReference type="GeneTree" id="ENSGT00390000014113"/>
<feature type="compositionally biased region" description="Polar residues" evidence="1">
    <location>
        <begin position="222"/>
        <end position="231"/>
    </location>
</feature>
<dbReference type="GO" id="GO:0120200">
    <property type="term" value="C:rod photoreceptor outer segment"/>
    <property type="evidence" value="ECO:0007669"/>
    <property type="project" value="TreeGrafter"/>
</dbReference>